<reference evidence="2" key="1">
    <citation type="submission" date="2020-05" db="EMBL/GenBank/DDBJ databases">
        <authorList>
            <person name="Chiriac C."/>
            <person name="Salcher M."/>
            <person name="Ghai R."/>
            <person name="Kavagutti S V."/>
        </authorList>
    </citation>
    <scope>NUCLEOTIDE SEQUENCE</scope>
</reference>
<evidence type="ECO:0000256" key="1">
    <source>
        <dbReference type="SAM" id="MobiDB-lite"/>
    </source>
</evidence>
<feature type="compositionally biased region" description="Polar residues" evidence="1">
    <location>
        <begin position="72"/>
        <end position="91"/>
    </location>
</feature>
<dbReference type="EMBL" id="CAFAAI010000059">
    <property type="protein sequence ID" value="CAB4791484.1"/>
    <property type="molecule type" value="Genomic_DNA"/>
</dbReference>
<name>A0A6J6X7R9_9ZZZZ</name>
<organism evidence="2">
    <name type="scientific">freshwater metagenome</name>
    <dbReference type="NCBI Taxonomy" id="449393"/>
    <lineage>
        <taxon>unclassified sequences</taxon>
        <taxon>metagenomes</taxon>
        <taxon>ecological metagenomes</taxon>
    </lineage>
</organism>
<sequence length="91" mass="9286">MVVPRRSDLASYIRTSASASKLATLDIESDIATPALAPTFTGPTPSSYGADKADSIRSASNVADVHPEIPGANTTNSSPPTRATTSPGRTA</sequence>
<gene>
    <name evidence="2" type="ORF">UFOPK2992_00474</name>
</gene>
<accession>A0A6J6X7R9</accession>
<protein>
    <submittedName>
        <fullName evidence="2">Unannotated protein</fullName>
    </submittedName>
</protein>
<proteinExistence type="predicted"/>
<evidence type="ECO:0000313" key="2">
    <source>
        <dbReference type="EMBL" id="CAB4791484.1"/>
    </source>
</evidence>
<dbReference type="AlphaFoldDB" id="A0A6J6X7R9"/>
<feature type="region of interest" description="Disordered" evidence="1">
    <location>
        <begin position="35"/>
        <end position="91"/>
    </location>
</feature>